<dbReference type="STRING" id="579137.Metvu_0347"/>
<evidence type="ECO:0000313" key="3">
    <source>
        <dbReference type="EMBL" id="ACX72212.1"/>
    </source>
</evidence>
<dbReference type="NCBIfam" id="NF003165">
    <property type="entry name" value="PRK04148.1"/>
    <property type="match status" value="1"/>
</dbReference>
<evidence type="ECO:0000256" key="2">
    <source>
        <dbReference type="HAMAP-Rule" id="MF_00341"/>
    </source>
</evidence>
<evidence type="ECO:0000256" key="1">
    <source>
        <dbReference type="ARBA" id="ARBA00006969"/>
    </source>
</evidence>
<dbReference type="eggNOG" id="arCOG04385">
    <property type="taxonomic scope" value="Archaea"/>
</dbReference>
<organism evidence="3 4">
    <name type="scientific">Methanocaldococcus vulcanius (strain ATCC 700851 / DSM 12094 / M7)</name>
    <name type="common">Methanococcus vulcanius</name>
    <dbReference type="NCBI Taxonomy" id="579137"/>
    <lineage>
        <taxon>Archaea</taxon>
        <taxon>Methanobacteriati</taxon>
        <taxon>Methanobacteriota</taxon>
        <taxon>Methanomada group</taxon>
        <taxon>Methanococci</taxon>
        <taxon>Methanococcales</taxon>
        <taxon>Methanocaldococcaceae</taxon>
        <taxon>Methanocaldococcus</taxon>
    </lineage>
</organism>
<reference evidence="3" key="1">
    <citation type="submission" date="2009-10" db="EMBL/GenBank/DDBJ databases">
        <title>Complete sequence of chromosome of Methanocaldococcus vulcanius M7.</title>
        <authorList>
            <consortium name="US DOE Joint Genome Institute"/>
            <person name="Lucas S."/>
            <person name="Copeland A."/>
            <person name="Lapidus A."/>
            <person name="Glavina del Rio T."/>
            <person name="Dalin E."/>
            <person name="Tice H."/>
            <person name="Bruce D."/>
            <person name="Goodwin L."/>
            <person name="Pitluck S."/>
            <person name="Lcollab F.I."/>
            <person name="Brettin T."/>
            <person name="Detter J.C."/>
            <person name="Han C."/>
            <person name="Tapia R."/>
            <person name="Kuske C.R."/>
            <person name="Schmutz J."/>
            <person name="Larimer F."/>
            <person name="Land M."/>
            <person name="Hauser L."/>
            <person name="Kyrpides N."/>
            <person name="Ovchinikova G."/>
            <person name="Sieprawska-Lupa M."/>
            <person name="Whitman W.B."/>
            <person name="Woyke T."/>
        </authorList>
    </citation>
    <scope>NUCLEOTIDE SEQUENCE [LARGE SCALE GENOMIC DNA]</scope>
    <source>
        <strain evidence="3">M7</strain>
    </source>
</reference>
<dbReference type="RefSeq" id="WP_012819756.1">
    <property type="nucleotide sequence ID" value="NC_013407.1"/>
</dbReference>
<keyword evidence="4" id="KW-1185">Reference proteome</keyword>
<dbReference type="Gene3D" id="3.40.50.150">
    <property type="entry name" value="Vaccinia Virus protein VP39"/>
    <property type="match status" value="1"/>
</dbReference>
<dbReference type="Pfam" id="PF03686">
    <property type="entry name" value="UPF0146"/>
    <property type="match status" value="1"/>
</dbReference>
<dbReference type="HOGENOM" id="CLU_148458_0_0_2"/>
<dbReference type="EMBL" id="CP001787">
    <property type="protein sequence ID" value="ACX72212.1"/>
    <property type="molecule type" value="Genomic_DNA"/>
</dbReference>
<name>C9RF60_METVM</name>
<dbReference type="OrthoDB" id="59816at2157"/>
<gene>
    <name evidence="3" type="ordered locus">Metvu_0347</name>
</gene>
<dbReference type="InterPro" id="IPR005353">
    <property type="entry name" value="UPF0146"/>
</dbReference>
<dbReference type="HAMAP" id="MF_00341">
    <property type="entry name" value="UPF0146"/>
    <property type="match status" value="1"/>
</dbReference>
<dbReference type="PIRSF" id="PIRSF016725">
    <property type="entry name" value="UCP016725"/>
    <property type="match status" value="1"/>
</dbReference>
<dbReference type="InterPro" id="IPR029063">
    <property type="entry name" value="SAM-dependent_MTases_sf"/>
</dbReference>
<dbReference type="Proteomes" id="UP000002063">
    <property type="component" value="Chromosome"/>
</dbReference>
<accession>C9RF60</accession>
<dbReference type="GeneID" id="8512678"/>
<comment type="similarity">
    <text evidence="1 2">Belongs to the UPF0146 family.</text>
</comment>
<protein>
    <recommendedName>
        <fullName evidence="2">UPF0146 protein Metvu_0347</fullName>
    </recommendedName>
</protein>
<dbReference type="AlphaFoldDB" id="C9RF60"/>
<proteinExistence type="inferred from homology"/>
<dbReference type="KEGG" id="mvu:Metvu_0347"/>
<sequence>MDIDAIVEFIKINAEKKECRRIVEVGIGFSFEIAKRLMRYFNVTVVDVNDNAVDKARSLGLDGRKDDIFNPNIEIYKNVGLIYAIRPPRDLQHPILNLAEKIGADVIIRPLLNESPVDGLQLKNYKGEVFYIKSNEKI</sequence>
<evidence type="ECO:0000313" key="4">
    <source>
        <dbReference type="Proteomes" id="UP000002063"/>
    </source>
</evidence>